<proteinExistence type="inferred from homology"/>
<feature type="compositionally biased region" description="Polar residues" evidence="7">
    <location>
        <begin position="34"/>
        <end position="44"/>
    </location>
</feature>
<dbReference type="OrthoDB" id="8194670at2759"/>
<evidence type="ECO:0000313" key="9">
    <source>
        <dbReference type="EMBL" id="VEN49320.1"/>
    </source>
</evidence>
<dbReference type="GO" id="GO:0007608">
    <property type="term" value="P:sensory perception of smell"/>
    <property type="evidence" value="ECO:0007669"/>
    <property type="project" value="TreeGrafter"/>
</dbReference>
<dbReference type="InterPro" id="IPR006170">
    <property type="entry name" value="PBP/GOBP"/>
</dbReference>
<dbReference type="SUPFAM" id="SSF47565">
    <property type="entry name" value="Insect pheromone/odorant-binding proteins"/>
    <property type="match status" value="1"/>
</dbReference>
<evidence type="ECO:0000256" key="4">
    <source>
        <dbReference type="ARBA" id="ARBA00022729"/>
    </source>
</evidence>
<dbReference type="InterPro" id="IPR036728">
    <property type="entry name" value="PBP_GOBP_sf"/>
</dbReference>
<dbReference type="Pfam" id="PF01395">
    <property type="entry name" value="PBP_GOBP"/>
    <property type="match status" value="1"/>
</dbReference>
<evidence type="ECO:0000256" key="3">
    <source>
        <dbReference type="ARBA" id="ARBA00022525"/>
    </source>
</evidence>
<keyword evidence="10" id="KW-1185">Reference proteome</keyword>
<dbReference type="PANTHER" id="PTHR11857:SF43">
    <property type="entry name" value="GEO07291P1-RELATED"/>
    <property type="match status" value="1"/>
</dbReference>
<protein>
    <submittedName>
        <fullName evidence="9">Uncharacterized protein</fullName>
    </submittedName>
</protein>
<keyword evidence="5" id="KW-0325">Glycoprotein</keyword>
<feature type="compositionally biased region" description="Basic and acidic residues" evidence="7">
    <location>
        <begin position="52"/>
        <end position="65"/>
    </location>
</feature>
<dbReference type="AlphaFoldDB" id="A0A653CN41"/>
<dbReference type="SMART" id="SM00708">
    <property type="entry name" value="PhBP"/>
    <property type="match status" value="1"/>
</dbReference>
<organism evidence="9 10">
    <name type="scientific">Callosobruchus maculatus</name>
    <name type="common">Southern cowpea weevil</name>
    <name type="synonym">Pulse bruchid</name>
    <dbReference type="NCBI Taxonomy" id="64391"/>
    <lineage>
        <taxon>Eukaryota</taxon>
        <taxon>Metazoa</taxon>
        <taxon>Ecdysozoa</taxon>
        <taxon>Arthropoda</taxon>
        <taxon>Hexapoda</taxon>
        <taxon>Insecta</taxon>
        <taxon>Pterygota</taxon>
        <taxon>Neoptera</taxon>
        <taxon>Endopterygota</taxon>
        <taxon>Coleoptera</taxon>
        <taxon>Polyphaga</taxon>
        <taxon>Cucujiformia</taxon>
        <taxon>Chrysomeloidea</taxon>
        <taxon>Chrysomelidae</taxon>
        <taxon>Bruchinae</taxon>
        <taxon>Bruchini</taxon>
        <taxon>Callosobruchus</taxon>
    </lineage>
</organism>
<reference evidence="9 10" key="1">
    <citation type="submission" date="2019-01" db="EMBL/GenBank/DDBJ databases">
        <authorList>
            <person name="Sayadi A."/>
        </authorList>
    </citation>
    <scope>NUCLEOTIDE SEQUENCE [LARGE SCALE GENOMIC DNA]</scope>
</reference>
<evidence type="ECO:0000256" key="8">
    <source>
        <dbReference type="SAM" id="SignalP"/>
    </source>
</evidence>
<evidence type="ECO:0000256" key="7">
    <source>
        <dbReference type="SAM" id="MobiDB-lite"/>
    </source>
</evidence>
<dbReference type="CDD" id="cd23992">
    <property type="entry name" value="PBP_GOBP"/>
    <property type="match status" value="1"/>
</dbReference>
<feature type="signal peptide" evidence="8">
    <location>
        <begin position="1"/>
        <end position="17"/>
    </location>
</feature>
<gene>
    <name evidence="9" type="ORF">CALMAC_LOCUS10470</name>
</gene>
<name>A0A653CN41_CALMS</name>
<keyword evidence="4 8" id="KW-0732">Signal</keyword>
<dbReference type="EMBL" id="CAACVG010008325">
    <property type="protein sequence ID" value="VEN49320.1"/>
    <property type="molecule type" value="Genomic_DNA"/>
</dbReference>
<dbReference type="GO" id="GO:0005549">
    <property type="term" value="F:odorant binding"/>
    <property type="evidence" value="ECO:0007669"/>
    <property type="project" value="InterPro"/>
</dbReference>
<dbReference type="Gene3D" id="1.10.238.20">
    <property type="entry name" value="Pheromone/general odorant binding protein domain"/>
    <property type="match status" value="1"/>
</dbReference>
<dbReference type="Proteomes" id="UP000410492">
    <property type="component" value="Unassembled WGS sequence"/>
</dbReference>
<keyword evidence="3" id="KW-0964">Secreted</keyword>
<comment type="similarity">
    <text evidence="2">Belongs to the PBP/GOBP family.</text>
</comment>
<feature type="region of interest" description="Disordered" evidence="7">
    <location>
        <begin position="20"/>
        <end position="72"/>
    </location>
</feature>
<evidence type="ECO:0000256" key="2">
    <source>
        <dbReference type="ARBA" id="ARBA00008098"/>
    </source>
</evidence>
<dbReference type="GO" id="GO:0005615">
    <property type="term" value="C:extracellular space"/>
    <property type="evidence" value="ECO:0007669"/>
    <property type="project" value="TreeGrafter"/>
</dbReference>
<sequence length="178" mass="19561">MKCAVVFALVCVGFVVSQPQPQAAKEQPKDQKASQQKEAPQTAQAPKPVSEPSKELKDQKKEQPQAKDSAANFQAECLAQSKAKQDLVAKAKMGEFKEDPALKNHMYCMAQKIGFMDNKGEILKDKLKEKTKAIIGDQAAASKLVDACAQKRKDGPDTAFHTIKCFYEKSTPKHVVIV</sequence>
<comment type="subcellular location">
    <subcellularLocation>
        <location evidence="1">Secreted</location>
    </subcellularLocation>
</comment>
<evidence type="ECO:0000256" key="6">
    <source>
        <dbReference type="ARBA" id="ARBA00056866"/>
    </source>
</evidence>
<evidence type="ECO:0000256" key="1">
    <source>
        <dbReference type="ARBA" id="ARBA00004613"/>
    </source>
</evidence>
<accession>A0A653CN41</accession>
<dbReference type="PANTHER" id="PTHR11857">
    <property type="entry name" value="ODORANT BINDING PROTEIN-RELATED"/>
    <property type="match status" value="1"/>
</dbReference>
<feature type="chain" id="PRO_5024919200" evidence="8">
    <location>
        <begin position="18"/>
        <end position="178"/>
    </location>
</feature>
<evidence type="ECO:0000313" key="10">
    <source>
        <dbReference type="Proteomes" id="UP000410492"/>
    </source>
</evidence>
<dbReference type="FunFam" id="1.10.238.20:FF:000001">
    <property type="entry name" value="General odorant-binding protein lush"/>
    <property type="match status" value="1"/>
</dbReference>
<comment type="function">
    <text evidence="6">May be a carrier protein for lipids.</text>
</comment>
<evidence type="ECO:0000256" key="5">
    <source>
        <dbReference type="ARBA" id="ARBA00023180"/>
    </source>
</evidence>